<evidence type="ECO:0000313" key="3">
    <source>
        <dbReference type="Proteomes" id="UP000217726"/>
    </source>
</evidence>
<reference evidence="3" key="1">
    <citation type="submission" date="2017-09" db="EMBL/GenBank/DDBJ databases">
        <authorList>
            <person name="Varghese N."/>
            <person name="Submissions S."/>
        </authorList>
    </citation>
    <scope>NUCLEOTIDE SEQUENCE [LARGE SCALE GENOMIC DNA]</scope>
    <source>
        <strain evidence="3">WG-1MB</strain>
    </source>
</reference>
<organism evidence="1 3">
    <name type="scientific">Methanohalophilus euhalobius</name>
    <dbReference type="NCBI Taxonomy" id="51203"/>
    <lineage>
        <taxon>Archaea</taxon>
        <taxon>Methanobacteriati</taxon>
        <taxon>Methanobacteriota</taxon>
        <taxon>Stenosarchaea group</taxon>
        <taxon>Methanomicrobia</taxon>
        <taxon>Methanosarcinales</taxon>
        <taxon>Methanosarcinaceae</taxon>
        <taxon>Methanohalophilus</taxon>
    </lineage>
</organism>
<name>A0A285F7T9_9EURY</name>
<dbReference type="Proteomes" id="UP000295404">
    <property type="component" value="Unassembled WGS sequence"/>
</dbReference>
<evidence type="ECO:0000313" key="1">
    <source>
        <dbReference type="EMBL" id="SNY06446.1"/>
    </source>
</evidence>
<proteinExistence type="predicted"/>
<reference evidence="1" key="2">
    <citation type="submission" date="2017-09" db="EMBL/GenBank/DDBJ databases">
        <authorList>
            <person name="Ehlers B."/>
            <person name="Leendertz F.H."/>
        </authorList>
    </citation>
    <scope>NUCLEOTIDE SEQUENCE [LARGE SCALE GENOMIC DNA]</scope>
    <source>
        <strain evidence="1">WG-1MB</strain>
    </source>
</reference>
<dbReference type="EMBL" id="OBDR01000003">
    <property type="protein sequence ID" value="SNY06446.1"/>
    <property type="molecule type" value="Genomic_DNA"/>
</dbReference>
<sequence length="147" mass="17113">MPLEKLTSKKKGPKMKIRVVSSKEEIETLDENEEIIHLAFRPSNTDIFSLVMKCPNVKALHIPSSYKRTISSSARMYLEMQGIDLLEGDVWGHRKDINEYSEVSRSVYDRIEEFRKEGLAEEEIIDKMVKETRLSPDFITFLMKQNS</sequence>
<dbReference type="Pfam" id="PF08004">
    <property type="entry name" value="DUF1699"/>
    <property type="match status" value="1"/>
</dbReference>
<evidence type="ECO:0000313" key="2">
    <source>
        <dbReference type="EMBL" id="TCL12269.1"/>
    </source>
</evidence>
<accession>A0A285F7T9</accession>
<reference evidence="2 4" key="3">
    <citation type="submission" date="2019-03" db="EMBL/GenBank/DDBJ databases">
        <title>Subsurface microbial communities from deep shales in Ohio and West Virginia, USA.</title>
        <authorList>
            <person name="Wrighton K."/>
        </authorList>
    </citation>
    <scope>NUCLEOTIDE SEQUENCE [LARGE SCALE GENOMIC DNA]</scope>
    <source>
        <strain evidence="2 4">WG1_MB</strain>
    </source>
</reference>
<keyword evidence="3" id="KW-1185">Reference proteome</keyword>
<gene>
    <name evidence="2" type="ORF">C7960_1505</name>
    <name evidence="1" type="ORF">SAMN06295989_103133</name>
</gene>
<dbReference type="InterPro" id="IPR012546">
    <property type="entry name" value="DUF1699"/>
</dbReference>
<protein>
    <submittedName>
        <fullName evidence="2">Uncharacterized protein DUF1699</fullName>
    </submittedName>
</protein>
<dbReference type="Proteomes" id="UP000217726">
    <property type="component" value="Unassembled WGS sequence"/>
</dbReference>
<dbReference type="EMBL" id="SMMS01000001">
    <property type="protein sequence ID" value="TCL12269.1"/>
    <property type="molecule type" value="Genomic_DNA"/>
</dbReference>
<dbReference type="AlphaFoldDB" id="A0A285F7T9"/>
<evidence type="ECO:0000313" key="4">
    <source>
        <dbReference type="Proteomes" id="UP000295404"/>
    </source>
</evidence>